<evidence type="ECO:0000256" key="1">
    <source>
        <dbReference type="SAM" id="MobiDB-lite"/>
    </source>
</evidence>
<accession>A0A345UL29</accession>
<sequence length="118" mass="13488">MFEPRRSTADTAGNMPLKSYPPRSFLSQQTAFTEIHSLRIHFHTPARNHRDIGMHAMLFKPQLPYQHLIGATPLERGIDKHRFNNDIVALFTQFFDLEILKSHEAKLPSARGVPPGKT</sequence>
<proteinExistence type="predicted"/>
<organism evidence="2 3">
    <name type="scientific">Cyclonatronum proteinivorum</name>
    <dbReference type="NCBI Taxonomy" id="1457365"/>
    <lineage>
        <taxon>Bacteria</taxon>
        <taxon>Pseudomonadati</taxon>
        <taxon>Balneolota</taxon>
        <taxon>Balneolia</taxon>
        <taxon>Balneolales</taxon>
        <taxon>Cyclonatronaceae</taxon>
        <taxon>Cyclonatronum</taxon>
    </lineage>
</organism>
<protein>
    <submittedName>
        <fullName evidence="2">Uncharacterized protein</fullName>
    </submittedName>
</protein>
<keyword evidence="3" id="KW-1185">Reference proteome</keyword>
<evidence type="ECO:0000313" key="3">
    <source>
        <dbReference type="Proteomes" id="UP000254808"/>
    </source>
</evidence>
<dbReference type="Proteomes" id="UP000254808">
    <property type="component" value="Chromosome"/>
</dbReference>
<evidence type="ECO:0000313" key="2">
    <source>
        <dbReference type="EMBL" id="AXJ01181.1"/>
    </source>
</evidence>
<reference evidence="2 3" key="1">
    <citation type="submission" date="2018-03" db="EMBL/GenBank/DDBJ databases">
        <title>Phenotypic and genomic properties of Cyclonatronum proteinivorum gen. nov., sp. nov., a haloalkaliphilic bacteroidete from soda lakes possessing Na+-translocating rhodopsin.</title>
        <authorList>
            <person name="Toshchakov S.V."/>
            <person name="Korzhenkov A."/>
            <person name="Samarov N.I."/>
            <person name="Kublanov I.V."/>
            <person name="Muntyan M.S."/>
            <person name="Sorokin D.Y."/>
        </authorList>
    </citation>
    <scope>NUCLEOTIDE SEQUENCE [LARGE SCALE GENOMIC DNA]</scope>
    <source>
        <strain evidence="2 3">Omega</strain>
    </source>
</reference>
<gene>
    <name evidence="2" type="ORF">CYPRO_1931</name>
</gene>
<dbReference type="EMBL" id="CP027806">
    <property type="protein sequence ID" value="AXJ01181.1"/>
    <property type="molecule type" value="Genomic_DNA"/>
</dbReference>
<feature type="region of interest" description="Disordered" evidence="1">
    <location>
        <begin position="1"/>
        <end position="22"/>
    </location>
</feature>
<dbReference type="KEGG" id="cprv:CYPRO_1931"/>
<name>A0A345UL29_9BACT</name>
<dbReference type="AlphaFoldDB" id="A0A345UL29"/>